<dbReference type="Proteomes" id="UP000533641">
    <property type="component" value="Unassembled WGS sequence"/>
</dbReference>
<accession>A0A7W6RNI4</accession>
<sequence>MHRACAFFKMRPPDTVIRDICLKPDGSDSAEATDRVAIVRCSAFTSVRHALEIVPLSNKPTGSPKSWFFFLRR</sequence>
<name>A0A7W6RNI4_9HYPH</name>
<protein>
    <submittedName>
        <fullName evidence="1">Uncharacterized protein</fullName>
    </submittedName>
</protein>
<gene>
    <name evidence="1" type="ORF">GGE12_003547</name>
</gene>
<dbReference type="AlphaFoldDB" id="A0A7W6RNI4"/>
<organism evidence="1 2">
    <name type="scientific">Rhizobium mongolense</name>
    <dbReference type="NCBI Taxonomy" id="57676"/>
    <lineage>
        <taxon>Bacteria</taxon>
        <taxon>Pseudomonadati</taxon>
        <taxon>Pseudomonadota</taxon>
        <taxon>Alphaproteobacteria</taxon>
        <taxon>Hyphomicrobiales</taxon>
        <taxon>Rhizobiaceae</taxon>
        <taxon>Rhizobium/Agrobacterium group</taxon>
        <taxon>Rhizobium</taxon>
    </lineage>
</organism>
<comment type="caution">
    <text evidence="1">The sequence shown here is derived from an EMBL/GenBank/DDBJ whole genome shotgun (WGS) entry which is preliminary data.</text>
</comment>
<dbReference type="EMBL" id="JACIGM010000007">
    <property type="protein sequence ID" value="MBB4275756.1"/>
    <property type="molecule type" value="Genomic_DNA"/>
</dbReference>
<evidence type="ECO:0000313" key="1">
    <source>
        <dbReference type="EMBL" id="MBB4275756.1"/>
    </source>
</evidence>
<proteinExistence type="predicted"/>
<evidence type="ECO:0000313" key="2">
    <source>
        <dbReference type="Proteomes" id="UP000533641"/>
    </source>
</evidence>
<reference evidence="1 2" key="1">
    <citation type="submission" date="2020-08" db="EMBL/GenBank/DDBJ databases">
        <title>Genomic Encyclopedia of Type Strains, Phase IV (KMG-V): Genome sequencing to study the core and pangenomes of soil and plant-associated prokaryotes.</title>
        <authorList>
            <person name="Whitman W."/>
        </authorList>
    </citation>
    <scope>NUCLEOTIDE SEQUENCE [LARGE SCALE GENOMIC DNA]</scope>
    <source>
        <strain evidence="1 2">SEMIA 402</strain>
    </source>
</reference>